<dbReference type="Gene3D" id="1.20.140.40">
    <property type="entry name" value="Invertase/pectin methylesterase inhibitor family protein"/>
    <property type="match status" value="1"/>
</dbReference>
<dbReference type="Proteomes" id="UP000636709">
    <property type="component" value="Unassembled WGS sequence"/>
</dbReference>
<dbReference type="EMBL" id="JACEFO010001901">
    <property type="protein sequence ID" value="KAF8694879.1"/>
    <property type="molecule type" value="Genomic_DNA"/>
</dbReference>
<protein>
    <recommendedName>
        <fullName evidence="4">Pectinesterase inhibitor domain-containing protein</fullName>
    </recommendedName>
</protein>
<name>A0A835BAZ7_9POAL</name>
<evidence type="ECO:0000313" key="3">
    <source>
        <dbReference type="Proteomes" id="UP000636709"/>
    </source>
</evidence>
<dbReference type="SUPFAM" id="SSF101148">
    <property type="entry name" value="Plant invertase/pectin methylesterase inhibitor"/>
    <property type="match status" value="1"/>
</dbReference>
<dbReference type="OrthoDB" id="689801at2759"/>
<proteinExistence type="predicted"/>
<keyword evidence="3" id="KW-1185">Reference proteome</keyword>
<keyword evidence="1" id="KW-0732">Signal</keyword>
<comment type="caution">
    <text evidence="2">The sequence shown here is derived from an EMBL/GenBank/DDBJ whole genome shotgun (WGS) entry which is preliminary data.</text>
</comment>
<sequence length="190" mass="20050">MSMALCMLSPFGLLLPIFLVFTIPTPATAIDKSAAPSPVATADDRFLWACCEACANTPVCYRSLLPSAGSFHGNRVKVARAATIIAFARLHGVYDKLRRIPLPGGTGPGKLTNQALKDCTTSASISLGTEGDSLATLQRLETATRRCIDDLISSMNRTAPSPVANKVVAWAVDVLVYGDIALDLVASIKS</sequence>
<reference evidence="2" key="1">
    <citation type="submission" date="2020-07" db="EMBL/GenBank/DDBJ databases">
        <title>Genome sequence and genetic diversity analysis of an under-domesticated orphan crop, white fonio (Digitaria exilis).</title>
        <authorList>
            <person name="Bennetzen J.L."/>
            <person name="Chen S."/>
            <person name="Ma X."/>
            <person name="Wang X."/>
            <person name="Yssel A.E.J."/>
            <person name="Chaluvadi S.R."/>
            <person name="Johnson M."/>
            <person name="Gangashetty P."/>
            <person name="Hamidou F."/>
            <person name="Sanogo M.D."/>
            <person name="Zwaenepoel A."/>
            <person name="Wallace J."/>
            <person name="Van De Peer Y."/>
            <person name="Van Deynze A."/>
        </authorList>
    </citation>
    <scope>NUCLEOTIDE SEQUENCE</scope>
    <source>
        <tissue evidence="2">Leaves</tissue>
    </source>
</reference>
<accession>A0A835BAZ7</accession>
<organism evidence="2 3">
    <name type="scientific">Digitaria exilis</name>
    <dbReference type="NCBI Taxonomy" id="1010633"/>
    <lineage>
        <taxon>Eukaryota</taxon>
        <taxon>Viridiplantae</taxon>
        <taxon>Streptophyta</taxon>
        <taxon>Embryophyta</taxon>
        <taxon>Tracheophyta</taxon>
        <taxon>Spermatophyta</taxon>
        <taxon>Magnoliopsida</taxon>
        <taxon>Liliopsida</taxon>
        <taxon>Poales</taxon>
        <taxon>Poaceae</taxon>
        <taxon>PACMAD clade</taxon>
        <taxon>Panicoideae</taxon>
        <taxon>Panicodae</taxon>
        <taxon>Paniceae</taxon>
        <taxon>Anthephorinae</taxon>
        <taxon>Digitaria</taxon>
    </lineage>
</organism>
<evidence type="ECO:0000256" key="1">
    <source>
        <dbReference type="SAM" id="SignalP"/>
    </source>
</evidence>
<feature type="signal peptide" evidence="1">
    <location>
        <begin position="1"/>
        <end position="29"/>
    </location>
</feature>
<dbReference type="InterPro" id="IPR035513">
    <property type="entry name" value="Invertase/methylesterase_inhib"/>
</dbReference>
<dbReference type="AlphaFoldDB" id="A0A835BAZ7"/>
<evidence type="ECO:0000313" key="2">
    <source>
        <dbReference type="EMBL" id="KAF8694879.1"/>
    </source>
</evidence>
<feature type="chain" id="PRO_5032944908" description="Pectinesterase inhibitor domain-containing protein" evidence="1">
    <location>
        <begin position="30"/>
        <end position="190"/>
    </location>
</feature>
<gene>
    <name evidence="2" type="ORF">HU200_037979</name>
</gene>
<evidence type="ECO:0008006" key="4">
    <source>
        <dbReference type="Google" id="ProtNLM"/>
    </source>
</evidence>